<gene>
    <name evidence="2" type="ORF">HMPREF9306_00617</name>
</gene>
<feature type="transmembrane region" description="Helical" evidence="1">
    <location>
        <begin position="86"/>
        <end position="106"/>
    </location>
</feature>
<proteinExistence type="predicted"/>
<keyword evidence="1" id="KW-0812">Transmembrane</keyword>
<dbReference type="RefSeq" id="WP_016455463.1">
    <property type="nucleotide sequence ID" value="NZ_KE150269.1"/>
</dbReference>
<evidence type="ECO:0008006" key="4">
    <source>
        <dbReference type="Google" id="ProtNLM"/>
    </source>
</evidence>
<dbReference type="Proteomes" id="UP000014417">
    <property type="component" value="Unassembled WGS sequence"/>
</dbReference>
<sequence length="120" mass="13061">MSDTDEEFAKLIKEEFGENVGPSFSEPKKWFSMSDAIESTEPDEPAKWNPDPEPISLSKRAGFAAGMFIAAAVLIVLLWARMLNPGFWVMAVLFFGAGIAVSLTLIPKDNDPRGDGGLVL</sequence>
<organism evidence="2 3">
    <name type="scientific">Propionimicrobium lymphophilum ACS-093-V-SCH5</name>
    <dbReference type="NCBI Taxonomy" id="883161"/>
    <lineage>
        <taxon>Bacteria</taxon>
        <taxon>Bacillati</taxon>
        <taxon>Actinomycetota</taxon>
        <taxon>Actinomycetes</taxon>
        <taxon>Propionibacteriales</taxon>
        <taxon>Propionibacteriaceae</taxon>
        <taxon>Propionimicrobium</taxon>
    </lineage>
</organism>
<dbReference type="STRING" id="883161.HMPREF9306_00617"/>
<dbReference type="AlphaFoldDB" id="S2VZZ3"/>
<comment type="caution">
    <text evidence="2">The sequence shown here is derived from an EMBL/GenBank/DDBJ whole genome shotgun (WGS) entry which is preliminary data.</text>
</comment>
<name>S2VZZ3_9ACTN</name>
<reference evidence="2 3" key="1">
    <citation type="submission" date="2013-04" db="EMBL/GenBank/DDBJ databases">
        <title>The Genome Sequence of Propionimicrobium lymphophilum ACS-093-V-SCH5.</title>
        <authorList>
            <consortium name="The Broad Institute Genomics Platform"/>
            <person name="Earl A."/>
            <person name="Ward D."/>
            <person name="Feldgarden M."/>
            <person name="Gevers D."/>
            <person name="Saerens B."/>
            <person name="Vaneechoutte M."/>
            <person name="Walker B."/>
            <person name="Young S."/>
            <person name="Zeng Q."/>
            <person name="Gargeya S."/>
            <person name="Fitzgerald M."/>
            <person name="Haas B."/>
            <person name="Abouelleil A."/>
            <person name="Allen A.W."/>
            <person name="Alvarado L."/>
            <person name="Arachchi H.M."/>
            <person name="Berlin A.M."/>
            <person name="Chapman S.B."/>
            <person name="Gainer-Dewar J."/>
            <person name="Goldberg J."/>
            <person name="Griggs A."/>
            <person name="Gujja S."/>
            <person name="Hansen M."/>
            <person name="Howarth C."/>
            <person name="Imamovic A."/>
            <person name="Ireland A."/>
            <person name="Larimer J."/>
            <person name="McCowan C."/>
            <person name="Murphy C."/>
            <person name="Pearson M."/>
            <person name="Poon T.W."/>
            <person name="Priest M."/>
            <person name="Roberts A."/>
            <person name="Saif S."/>
            <person name="Shea T."/>
            <person name="Sisk P."/>
            <person name="Sykes S."/>
            <person name="Wortman J."/>
            <person name="Nusbaum C."/>
            <person name="Birren B."/>
        </authorList>
    </citation>
    <scope>NUCLEOTIDE SEQUENCE [LARGE SCALE GENOMIC DNA]</scope>
    <source>
        <strain evidence="2 3">ACS-093-V-SCH5</strain>
    </source>
</reference>
<keyword evidence="1" id="KW-1133">Transmembrane helix</keyword>
<evidence type="ECO:0000256" key="1">
    <source>
        <dbReference type="SAM" id="Phobius"/>
    </source>
</evidence>
<dbReference type="EMBL" id="AGZR01000005">
    <property type="protein sequence ID" value="EPD33088.1"/>
    <property type="molecule type" value="Genomic_DNA"/>
</dbReference>
<evidence type="ECO:0000313" key="2">
    <source>
        <dbReference type="EMBL" id="EPD33088.1"/>
    </source>
</evidence>
<keyword evidence="3" id="KW-1185">Reference proteome</keyword>
<protein>
    <recommendedName>
        <fullName evidence="4">DUF3040 domain-containing protein</fullName>
    </recommendedName>
</protein>
<keyword evidence="1" id="KW-0472">Membrane</keyword>
<feature type="transmembrane region" description="Helical" evidence="1">
    <location>
        <begin position="61"/>
        <end position="80"/>
    </location>
</feature>
<accession>S2VZZ3</accession>
<dbReference type="HOGENOM" id="CLU_2047576_0_0_11"/>
<evidence type="ECO:0000313" key="3">
    <source>
        <dbReference type="Proteomes" id="UP000014417"/>
    </source>
</evidence>